<protein>
    <submittedName>
        <fullName evidence="1">Uncharacterized protein</fullName>
    </submittedName>
</protein>
<name>A0A4Y1ZH72_9BACL</name>
<evidence type="ECO:0000313" key="2">
    <source>
        <dbReference type="Proteomes" id="UP000319716"/>
    </source>
</evidence>
<proteinExistence type="predicted"/>
<dbReference type="EMBL" id="BEXB01000043">
    <property type="protein sequence ID" value="GAY78244.1"/>
    <property type="molecule type" value="Genomic_DNA"/>
</dbReference>
<comment type="caution">
    <text evidence="1">The sequence shown here is derived from an EMBL/GenBank/DDBJ whole genome shotgun (WGS) entry which is preliminary data.</text>
</comment>
<dbReference type="Proteomes" id="UP000319716">
    <property type="component" value="Unassembled WGS sequence"/>
</dbReference>
<reference evidence="1 2" key="1">
    <citation type="submission" date="2017-11" db="EMBL/GenBank/DDBJ databases">
        <title>Draft Genome Sequence of Sporolactobacillus inulinus NBRC 111894 Isolated from Koso, a Japanese Sugar-Vegetable Fermented Beverage.</title>
        <authorList>
            <person name="Chiou T.Y."/>
            <person name="Oshima K."/>
            <person name="Suda W."/>
            <person name="Hattori M."/>
            <person name="Takahashi T."/>
        </authorList>
    </citation>
    <scope>NUCLEOTIDE SEQUENCE [LARGE SCALE GENOMIC DNA]</scope>
    <source>
        <strain evidence="1 2">NBRC111894</strain>
    </source>
</reference>
<accession>A0A4Y1ZH72</accession>
<gene>
    <name evidence="1" type="ORF">NBRC111894_3798</name>
</gene>
<sequence>MIQAGFSIKLVKEPMATEEMVRSIPEMKDENRRPMFLIISAEK</sequence>
<organism evidence="1 2">
    <name type="scientific">Sporolactobacillus inulinus</name>
    <dbReference type="NCBI Taxonomy" id="2078"/>
    <lineage>
        <taxon>Bacteria</taxon>
        <taxon>Bacillati</taxon>
        <taxon>Bacillota</taxon>
        <taxon>Bacilli</taxon>
        <taxon>Bacillales</taxon>
        <taxon>Sporolactobacillaceae</taxon>
        <taxon>Sporolactobacillus</taxon>
    </lineage>
</organism>
<evidence type="ECO:0000313" key="1">
    <source>
        <dbReference type="EMBL" id="GAY78244.1"/>
    </source>
</evidence>
<dbReference type="InterPro" id="IPR029063">
    <property type="entry name" value="SAM-dependent_MTases_sf"/>
</dbReference>
<dbReference type="AlphaFoldDB" id="A0A4Y1ZH72"/>
<dbReference type="Gene3D" id="3.40.50.150">
    <property type="entry name" value="Vaccinia Virus protein VP39"/>
    <property type="match status" value="1"/>
</dbReference>